<proteinExistence type="inferred from homology"/>
<dbReference type="Pfam" id="PF01678">
    <property type="entry name" value="DAP_epimerase"/>
    <property type="match status" value="2"/>
</dbReference>
<feature type="binding site" evidence="3">
    <location>
        <begin position="226"/>
        <end position="227"/>
    </location>
    <ligand>
        <name>substrate</name>
    </ligand>
</feature>
<name>A0A974S3Z6_9SPHN</name>
<keyword evidence="2 3" id="KW-0413">Isomerase</keyword>
<sequence length="319" mass="34290">MRFDFIKCHGSGNDFPLIDARDIRLDDQVWAGVARALADRRGPVGGDGILLLTAGDKAQAFGMRMFNSDGSEAETCLNGLRCVARAGFEALGLDRAEVHLKTSTAHAELDDDLAPGVYTIRETAGPADLDVSHWPLTGLDVHEIVEQVIPMLPTTRRFTAVAMPNPHLVSFDGPIDESELIVVGELCESAPDWLPNRANISFVELREDGLFVRTFERGVGLTDSCGSAMAASVFSSCLTGRRTFGTEMKVFNRGGLVLGQAESDGMVRLSGNATWEWSGSADVDADRGIAGDLVVARHFNEEIAAWGGVVKEARAEPSV</sequence>
<dbReference type="HAMAP" id="MF_00197">
    <property type="entry name" value="DAP_epimerase"/>
    <property type="match status" value="1"/>
</dbReference>
<gene>
    <name evidence="3 4" type="primary">dapF</name>
    <name evidence="4" type="ORF">H5J25_16150</name>
</gene>
<dbReference type="GO" id="GO:0005829">
    <property type="term" value="C:cytosol"/>
    <property type="evidence" value="ECO:0007669"/>
    <property type="project" value="TreeGrafter"/>
</dbReference>
<comment type="pathway">
    <text evidence="3">Amino-acid biosynthesis; L-lysine biosynthesis via DAP pathway; DL-2,6-diaminopimelate from LL-2,6-diaminopimelate: step 1/1.</text>
</comment>
<keyword evidence="3" id="KW-0028">Amino-acid biosynthesis</keyword>
<keyword evidence="5" id="KW-1185">Reference proteome</keyword>
<evidence type="ECO:0000256" key="3">
    <source>
        <dbReference type="HAMAP-Rule" id="MF_00197"/>
    </source>
</evidence>
<keyword evidence="3" id="KW-0457">Lysine biosynthesis</keyword>
<feature type="binding site" evidence="3">
    <location>
        <position position="67"/>
    </location>
    <ligand>
        <name>substrate</name>
    </ligand>
</feature>
<dbReference type="PANTHER" id="PTHR31689">
    <property type="entry name" value="DIAMINOPIMELATE EPIMERASE, CHLOROPLASTIC"/>
    <property type="match status" value="1"/>
</dbReference>
<comment type="subcellular location">
    <subcellularLocation>
        <location evidence="3">Cytoplasm</location>
    </subcellularLocation>
</comment>
<dbReference type="KEGG" id="sari:H5J25_16150"/>
<feature type="active site" description="Proton donor" evidence="3">
    <location>
        <position position="76"/>
    </location>
</feature>
<feature type="site" description="Could be important to modulate the pK values of the two catalytic cysteine residues" evidence="3">
    <location>
        <position position="216"/>
    </location>
</feature>
<organism evidence="4 5">
    <name type="scientific">Sphingomonas aliaeris</name>
    <dbReference type="NCBI Taxonomy" id="2759526"/>
    <lineage>
        <taxon>Bacteria</taxon>
        <taxon>Pseudomonadati</taxon>
        <taxon>Pseudomonadota</taxon>
        <taxon>Alphaproteobacteria</taxon>
        <taxon>Sphingomonadales</taxon>
        <taxon>Sphingomonadaceae</taxon>
        <taxon>Sphingomonas</taxon>
    </lineage>
</organism>
<accession>A0A974S3Z6</accession>
<protein>
    <recommendedName>
        <fullName evidence="3">Diaminopimelate epimerase</fullName>
        <shortName evidence="3">DAP epimerase</shortName>
        <ecNumber evidence="3">5.1.1.7</ecNumber>
    </recommendedName>
    <alternativeName>
        <fullName evidence="3">PLP-independent amino acid racemase</fullName>
    </alternativeName>
</protein>
<feature type="binding site" evidence="3">
    <location>
        <begin position="216"/>
        <end position="217"/>
    </location>
    <ligand>
        <name>substrate</name>
    </ligand>
</feature>
<dbReference type="AlphaFoldDB" id="A0A974S3Z6"/>
<dbReference type="InterPro" id="IPR001653">
    <property type="entry name" value="DAP_epimerase_DapF"/>
</dbReference>
<evidence type="ECO:0000313" key="5">
    <source>
        <dbReference type="Proteomes" id="UP000595894"/>
    </source>
</evidence>
<dbReference type="PANTHER" id="PTHR31689:SF0">
    <property type="entry name" value="DIAMINOPIMELATE EPIMERASE"/>
    <property type="match status" value="1"/>
</dbReference>
<feature type="active site" description="Proton acceptor" evidence="3">
    <location>
        <position position="225"/>
    </location>
</feature>
<dbReference type="GO" id="GO:0008837">
    <property type="term" value="F:diaminopimelate epimerase activity"/>
    <property type="evidence" value="ECO:0007669"/>
    <property type="project" value="UniProtKB-UniRule"/>
</dbReference>
<dbReference type="Proteomes" id="UP000595894">
    <property type="component" value="Chromosome"/>
</dbReference>
<dbReference type="EMBL" id="CP061035">
    <property type="protein sequence ID" value="QQV76899.1"/>
    <property type="molecule type" value="Genomic_DNA"/>
</dbReference>
<feature type="site" description="Could be important to modulate the pK values of the two catalytic cysteine residues" evidence="3">
    <location>
        <position position="167"/>
    </location>
</feature>
<feature type="binding site" evidence="3">
    <location>
        <position position="13"/>
    </location>
    <ligand>
        <name>substrate</name>
    </ligand>
</feature>
<evidence type="ECO:0000256" key="2">
    <source>
        <dbReference type="ARBA" id="ARBA00023235"/>
    </source>
</evidence>
<feature type="binding site" evidence="3">
    <location>
        <position position="199"/>
    </location>
    <ligand>
        <name>substrate</name>
    </ligand>
</feature>
<comment type="similarity">
    <text evidence="1 3">Belongs to the diaminopimelate epimerase family.</text>
</comment>
<dbReference type="Gene3D" id="3.10.310.10">
    <property type="entry name" value="Diaminopimelate Epimerase, Chain A, domain 1"/>
    <property type="match status" value="2"/>
</dbReference>
<keyword evidence="3" id="KW-0963">Cytoplasm</keyword>
<evidence type="ECO:0000313" key="4">
    <source>
        <dbReference type="EMBL" id="QQV76899.1"/>
    </source>
</evidence>
<dbReference type="EC" id="5.1.1.7" evidence="3"/>
<dbReference type="SUPFAM" id="SSF54506">
    <property type="entry name" value="Diaminopimelate epimerase-like"/>
    <property type="match status" value="2"/>
</dbReference>
<feature type="binding site" evidence="3">
    <location>
        <position position="165"/>
    </location>
    <ligand>
        <name>substrate</name>
    </ligand>
</feature>
<comment type="caution">
    <text evidence="3">Lacks conserved residue(s) required for the propagation of feature annotation.</text>
</comment>
<dbReference type="RefSeq" id="WP_202092854.1">
    <property type="nucleotide sequence ID" value="NZ_CP061035.1"/>
</dbReference>
<dbReference type="GO" id="GO:0009089">
    <property type="term" value="P:lysine biosynthetic process via diaminopimelate"/>
    <property type="evidence" value="ECO:0007669"/>
    <property type="project" value="UniProtKB-UniRule"/>
</dbReference>
<comment type="catalytic activity">
    <reaction evidence="3">
        <text>(2S,6S)-2,6-diaminopimelate = meso-2,6-diaminopimelate</text>
        <dbReference type="Rhea" id="RHEA:15393"/>
        <dbReference type="ChEBI" id="CHEBI:57609"/>
        <dbReference type="ChEBI" id="CHEBI:57791"/>
        <dbReference type="EC" id="5.1.1.7"/>
    </reaction>
</comment>
<comment type="subunit">
    <text evidence="3">Homodimer.</text>
</comment>
<evidence type="ECO:0000256" key="1">
    <source>
        <dbReference type="ARBA" id="ARBA00010219"/>
    </source>
</evidence>
<reference evidence="5" key="1">
    <citation type="submission" date="2020-09" db="EMBL/GenBank/DDBJ databases">
        <title>Sphingomonas sp., a new species isolated from pork steak.</title>
        <authorList>
            <person name="Heidler von Heilborn D."/>
        </authorList>
    </citation>
    <scope>NUCLEOTIDE SEQUENCE [LARGE SCALE GENOMIC DNA]</scope>
</reference>
<comment type="function">
    <text evidence="3">Catalyzes the stereoinversion of LL-2,6-diaminopimelate (L,L-DAP) to meso-diaminopimelate (meso-DAP), a precursor of L-lysine and an essential component of the bacterial peptidoglycan.</text>
</comment>